<proteinExistence type="inferred from homology"/>
<keyword evidence="4" id="KW-1003">Cell membrane</keyword>
<comment type="similarity">
    <text evidence="2">Belongs to the auxin efflux carrier (TC 2.A.69) family.</text>
</comment>
<keyword evidence="3" id="KW-0813">Transport</keyword>
<gene>
    <name evidence="9" type="ORF">QQF73_07370</name>
</gene>
<organism evidence="9 10">
    <name type="scientific">Marinobacter albus</name>
    <dbReference type="NCBI Taxonomy" id="3030833"/>
    <lineage>
        <taxon>Bacteria</taxon>
        <taxon>Pseudomonadati</taxon>
        <taxon>Pseudomonadota</taxon>
        <taxon>Gammaproteobacteria</taxon>
        <taxon>Pseudomonadales</taxon>
        <taxon>Marinobacteraceae</taxon>
        <taxon>Marinobacter</taxon>
    </lineage>
</organism>
<keyword evidence="10" id="KW-1185">Reference proteome</keyword>
<keyword evidence="5 8" id="KW-0812">Transmembrane</keyword>
<sequence length="304" mass="32460">MPVMVQALVPVFVLILLGHLFRRWDFPGGDFWPRAERFTYYVLFPAMLVFKLGQARLPASAYTDIALLICAMLVAMTLALSIAQWFWKWSGPVFSSVFQGAIRFNSYVGLAAGGMLLGDEGLSLAAIAVAIMVPLLNLLCILMFSLVASQDRARFGPVMKAIVTNPLIVGSVIGVVWSFFEIGFHPLVAGILAPLSNLALPMGLMTVGAGLQMKALRGASMPFLVSSVLKLFAFPLMAAGLALMLGLDGLLVQVVILLATLPTATSAYILARQLGGDAPLMAGIISGQTLFAMASIPLMLGILW</sequence>
<protein>
    <submittedName>
        <fullName evidence="9">AEC family transporter</fullName>
    </submittedName>
</protein>
<dbReference type="Proteomes" id="UP001223547">
    <property type="component" value="Unassembled WGS sequence"/>
</dbReference>
<reference evidence="9 10" key="1">
    <citation type="submission" date="2023-05" db="EMBL/GenBank/DDBJ databases">
        <title>Marinobacter albus sp. nov., a marine bacterium isolated from sand in a coastal intertidal zone of huludao.</title>
        <authorList>
            <person name="Deng T."/>
        </authorList>
    </citation>
    <scope>NUCLEOTIDE SEQUENCE [LARGE SCALE GENOMIC DNA]</scope>
    <source>
        <strain evidence="9 10">M216</strain>
    </source>
</reference>
<feature type="transmembrane region" description="Helical" evidence="8">
    <location>
        <begin position="186"/>
        <end position="211"/>
    </location>
</feature>
<evidence type="ECO:0000313" key="9">
    <source>
        <dbReference type="EMBL" id="MDK9557443.1"/>
    </source>
</evidence>
<feature type="transmembrane region" description="Helical" evidence="8">
    <location>
        <begin position="161"/>
        <end position="180"/>
    </location>
</feature>
<feature type="transmembrane region" description="Helical" evidence="8">
    <location>
        <begin position="124"/>
        <end position="149"/>
    </location>
</feature>
<comment type="caution">
    <text evidence="9">The sequence shown here is derived from an EMBL/GenBank/DDBJ whole genome shotgun (WGS) entry which is preliminary data.</text>
</comment>
<dbReference type="RefSeq" id="WP_285367770.1">
    <property type="nucleotide sequence ID" value="NZ_JASSQD010000001.1"/>
</dbReference>
<evidence type="ECO:0000256" key="4">
    <source>
        <dbReference type="ARBA" id="ARBA00022475"/>
    </source>
</evidence>
<feature type="transmembrane region" description="Helical" evidence="8">
    <location>
        <begin position="250"/>
        <end position="271"/>
    </location>
</feature>
<evidence type="ECO:0000256" key="8">
    <source>
        <dbReference type="SAM" id="Phobius"/>
    </source>
</evidence>
<dbReference type="Gene3D" id="1.20.1530.20">
    <property type="match status" value="1"/>
</dbReference>
<evidence type="ECO:0000256" key="2">
    <source>
        <dbReference type="ARBA" id="ARBA00010145"/>
    </source>
</evidence>
<dbReference type="InterPro" id="IPR004776">
    <property type="entry name" value="Mem_transp_PIN-like"/>
</dbReference>
<name>A0ABT7HAR4_9GAMM</name>
<evidence type="ECO:0000256" key="1">
    <source>
        <dbReference type="ARBA" id="ARBA00004651"/>
    </source>
</evidence>
<evidence type="ECO:0000256" key="3">
    <source>
        <dbReference type="ARBA" id="ARBA00022448"/>
    </source>
</evidence>
<keyword evidence="7 8" id="KW-0472">Membrane</keyword>
<dbReference type="PANTHER" id="PTHR36838:SF4">
    <property type="entry name" value="AUXIN EFFLUX CARRIER FAMILY PROTEIN"/>
    <property type="match status" value="1"/>
</dbReference>
<evidence type="ECO:0000313" key="10">
    <source>
        <dbReference type="Proteomes" id="UP001223547"/>
    </source>
</evidence>
<keyword evidence="6 8" id="KW-1133">Transmembrane helix</keyword>
<evidence type="ECO:0000256" key="5">
    <source>
        <dbReference type="ARBA" id="ARBA00022692"/>
    </source>
</evidence>
<dbReference type="Pfam" id="PF03547">
    <property type="entry name" value="Mem_trans"/>
    <property type="match status" value="1"/>
</dbReference>
<evidence type="ECO:0000256" key="7">
    <source>
        <dbReference type="ARBA" id="ARBA00023136"/>
    </source>
</evidence>
<dbReference type="InterPro" id="IPR038770">
    <property type="entry name" value="Na+/solute_symporter_sf"/>
</dbReference>
<feature type="transmembrane region" description="Helical" evidence="8">
    <location>
        <begin position="278"/>
        <end position="303"/>
    </location>
</feature>
<dbReference type="EMBL" id="JASSQD010000001">
    <property type="protein sequence ID" value="MDK9557443.1"/>
    <property type="molecule type" value="Genomic_DNA"/>
</dbReference>
<dbReference type="PANTHER" id="PTHR36838">
    <property type="entry name" value="AUXIN EFFLUX CARRIER FAMILY PROTEIN"/>
    <property type="match status" value="1"/>
</dbReference>
<accession>A0ABT7HAR4</accession>
<feature type="transmembrane region" description="Helical" evidence="8">
    <location>
        <begin position="223"/>
        <end position="244"/>
    </location>
</feature>
<feature type="transmembrane region" description="Helical" evidence="8">
    <location>
        <begin position="65"/>
        <end position="87"/>
    </location>
</feature>
<comment type="subcellular location">
    <subcellularLocation>
        <location evidence="1">Cell membrane</location>
        <topology evidence="1">Multi-pass membrane protein</topology>
    </subcellularLocation>
</comment>
<evidence type="ECO:0000256" key="6">
    <source>
        <dbReference type="ARBA" id="ARBA00022989"/>
    </source>
</evidence>